<dbReference type="AlphaFoldDB" id="A0A916DR36"/>
<accession>A0A916DR36</accession>
<reference evidence="1" key="1">
    <citation type="submission" date="2022-09" db="EMBL/GenBank/DDBJ databases">
        <title>Aureispira anguillicida sp. nov., isolated from Leptocephalus of Japanese eel Anguilla japonica.</title>
        <authorList>
            <person name="Yuasa K."/>
            <person name="Mekata T."/>
            <person name="Ikunari K."/>
        </authorList>
    </citation>
    <scope>NUCLEOTIDE SEQUENCE</scope>
    <source>
        <strain evidence="1">EL160426</strain>
    </source>
</reference>
<dbReference type="KEGG" id="aup:AsAng_0006910"/>
<gene>
    <name evidence="1" type="ORF">AsAng_0006910</name>
</gene>
<evidence type="ECO:0000313" key="1">
    <source>
        <dbReference type="EMBL" id="BDS09986.1"/>
    </source>
</evidence>
<dbReference type="Proteomes" id="UP001060919">
    <property type="component" value="Chromosome"/>
</dbReference>
<dbReference type="RefSeq" id="WP_264791330.1">
    <property type="nucleotide sequence ID" value="NZ_AP026867.1"/>
</dbReference>
<organism evidence="1 2">
    <name type="scientific">Aureispira anguillae</name>
    <dbReference type="NCBI Taxonomy" id="2864201"/>
    <lineage>
        <taxon>Bacteria</taxon>
        <taxon>Pseudomonadati</taxon>
        <taxon>Bacteroidota</taxon>
        <taxon>Saprospiria</taxon>
        <taxon>Saprospirales</taxon>
        <taxon>Saprospiraceae</taxon>
        <taxon>Aureispira</taxon>
    </lineage>
</organism>
<evidence type="ECO:0000313" key="2">
    <source>
        <dbReference type="Proteomes" id="UP001060919"/>
    </source>
</evidence>
<keyword evidence="2" id="KW-1185">Reference proteome</keyword>
<proteinExistence type="predicted"/>
<name>A0A916DR36_9BACT</name>
<sequence>MNRLRLFIVVLALIAGCIHYAKEQRMPSTYPEGEGLLIDKAWLKSTEKSIVPAPNKRAADNTFWVYPEWYLVHSPAEQADYFKHHTATTLSYVTHHEQFWDSYRILSEQMEGNFKLNSEYQTMVMVIGWSTSTEYLMKAWYEKVIGRMTDTGVPLTEEDQFNAKYMQDYVDFIRKEPWFNFDYWNQLQRLWTSTAWFGANFFRKWERKYVLTSEFLFKAAYGKLMKMGSESVFGEELLTTVVVTDQLPQNLDANTQLIEQLPNGSAIVSLPRYAAFVPAITTLAKQGIQVTEIAGNRSAILVSVLAENDFDFALEHCQVLFRQPITSKENEQRIVFVTPVPQLCNTLNTLTQNKIKVEHIYDF</sequence>
<protein>
    <submittedName>
        <fullName evidence="1">Uncharacterized protein</fullName>
    </submittedName>
</protein>
<dbReference type="EMBL" id="AP026867">
    <property type="protein sequence ID" value="BDS09986.1"/>
    <property type="molecule type" value="Genomic_DNA"/>
</dbReference>